<evidence type="ECO:0000256" key="1">
    <source>
        <dbReference type="SAM" id="Phobius"/>
    </source>
</evidence>
<sequence length="159" mass="16852">MATAEDLLDRGFSNGQPWDRTWWRKALLLWACPIGALVIGVSGAFLVRDRLAADYSLGYVVSNDADCTLVVAATPGGPPVETVEQNSGGRLGTCGGLDVDQEVFYDPGRGIQVFGDDDTEVGFVVFPVMALLGAVPGALAWTATVQKRRARRRPAANGG</sequence>
<keyword evidence="1" id="KW-0812">Transmembrane</keyword>
<feature type="transmembrane region" description="Helical" evidence="1">
    <location>
        <begin position="123"/>
        <end position="143"/>
    </location>
</feature>
<gene>
    <name evidence="2" type="ORF">ENKNEFLB_03412</name>
</gene>
<dbReference type="RefSeq" id="WP_214056454.1">
    <property type="nucleotide sequence ID" value="NZ_BAAAHS010000015.1"/>
</dbReference>
<reference evidence="2 3" key="1">
    <citation type="submission" date="2021-05" db="EMBL/GenBank/DDBJ databases">
        <title>Complete genome of Nocardioides aquaticus KCTC 9944T isolated from meromictic and hypersaline Ekho Lake, Antarctica.</title>
        <authorList>
            <person name="Hwang K."/>
            <person name="Kim K.M."/>
            <person name="Choe H."/>
        </authorList>
    </citation>
    <scope>NUCLEOTIDE SEQUENCE [LARGE SCALE GENOMIC DNA]</scope>
    <source>
        <strain evidence="2 3">KCTC 9944</strain>
    </source>
</reference>
<dbReference type="EMBL" id="CP075371">
    <property type="protein sequence ID" value="QVT81009.1"/>
    <property type="molecule type" value="Genomic_DNA"/>
</dbReference>
<keyword evidence="1" id="KW-1133">Transmembrane helix</keyword>
<protein>
    <recommendedName>
        <fullName evidence="4">DUF3592 domain-containing protein</fullName>
    </recommendedName>
</protein>
<accession>A0ABX8EKF2</accession>
<dbReference type="Proteomes" id="UP000679307">
    <property type="component" value="Chromosome"/>
</dbReference>
<evidence type="ECO:0000313" key="2">
    <source>
        <dbReference type="EMBL" id="QVT81009.1"/>
    </source>
</evidence>
<evidence type="ECO:0000313" key="3">
    <source>
        <dbReference type="Proteomes" id="UP000679307"/>
    </source>
</evidence>
<proteinExistence type="predicted"/>
<organism evidence="2 3">
    <name type="scientific">Nocardioides aquaticus</name>
    <dbReference type="NCBI Taxonomy" id="160826"/>
    <lineage>
        <taxon>Bacteria</taxon>
        <taxon>Bacillati</taxon>
        <taxon>Actinomycetota</taxon>
        <taxon>Actinomycetes</taxon>
        <taxon>Propionibacteriales</taxon>
        <taxon>Nocardioidaceae</taxon>
        <taxon>Nocardioides</taxon>
    </lineage>
</organism>
<feature type="transmembrane region" description="Helical" evidence="1">
    <location>
        <begin position="27"/>
        <end position="47"/>
    </location>
</feature>
<keyword evidence="1" id="KW-0472">Membrane</keyword>
<keyword evidence="3" id="KW-1185">Reference proteome</keyword>
<evidence type="ECO:0008006" key="4">
    <source>
        <dbReference type="Google" id="ProtNLM"/>
    </source>
</evidence>
<name>A0ABX8EKF2_9ACTN</name>